<dbReference type="OrthoDB" id="912775at2759"/>
<evidence type="ECO:0000313" key="9">
    <source>
        <dbReference type="Proteomes" id="UP000653305"/>
    </source>
</evidence>
<evidence type="ECO:0000256" key="1">
    <source>
        <dbReference type="ARBA" id="ARBA00022723"/>
    </source>
</evidence>
<accession>A0A830CLE0</accession>
<proteinExistence type="predicted"/>
<evidence type="ECO:0000313" key="8">
    <source>
        <dbReference type="EMBL" id="GFP99789.1"/>
    </source>
</evidence>
<evidence type="ECO:0000256" key="4">
    <source>
        <dbReference type="PROSITE-ProRule" id="PRU01343"/>
    </source>
</evidence>
<dbReference type="AlphaFoldDB" id="A0A830CLE0"/>
<dbReference type="PROSITE" id="PS51999">
    <property type="entry name" value="ZF_GRF"/>
    <property type="match status" value="1"/>
</dbReference>
<name>A0A830CLE0_9LAMI</name>
<organism evidence="8 9">
    <name type="scientific">Phtheirospermum japonicum</name>
    <dbReference type="NCBI Taxonomy" id="374723"/>
    <lineage>
        <taxon>Eukaryota</taxon>
        <taxon>Viridiplantae</taxon>
        <taxon>Streptophyta</taxon>
        <taxon>Embryophyta</taxon>
        <taxon>Tracheophyta</taxon>
        <taxon>Spermatophyta</taxon>
        <taxon>Magnoliopsida</taxon>
        <taxon>eudicotyledons</taxon>
        <taxon>Gunneridae</taxon>
        <taxon>Pentapetalae</taxon>
        <taxon>asterids</taxon>
        <taxon>lamiids</taxon>
        <taxon>Lamiales</taxon>
        <taxon>Orobanchaceae</taxon>
        <taxon>Orobanchaceae incertae sedis</taxon>
        <taxon>Phtheirospermum</taxon>
    </lineage>
</organism>
<evidence type="ECO:0000256" key="3">
    <source>
        <dbReference type="ARBA" id="ARBA00022833"/>
    </source>
</evidence>
<evidence type="ECO:0000256" key="6">
    <source>
        <dbReference type="SAM" id="Phobius"/>
    </source>
</evidence>
<evidence type="ECO:0000256" key="5">
    <source>
        <dbReference type="SAM" id="Coils"/>
    </source>
</evidence>
<reference evidence="8" key="1">
    <citation type="submission" date="2020-07" db="EMBL/GenBank/DDBJ databases">
        <title>Ethylene signaling mediates host invasion by parasitic plants.</title>
        <authorList>
            <person name="Yoshida S."/>
        </authorList>
    </citation>
    <scope>NUCLEOTIDE SEQUENCE</scope>
    <source>
        <strain evidence="8">Okayama</strain>
    </source>
</reference>
<protein>
    <recommendedName>
        <fullName evidence="7">GRF-type domain-containing protein</fullName>
    </recommendedName>
</protein>
<dbReference type="Pfam" id="PF06839">
    <property type="entry name" value="Zn_ribbon_GRF"/>
    <property type="match status" value="1"/>
</dbReference>
<feature type="transmembrane region" description="Helical" evidence="6">
    <location>
        <begin position="111"/>
        <end position="129"/>
    </location>
</feature>
<dbReference type="GO" id="GO:0008270">
    <property type="term" value="F:zinc ion binding"/>
    <property type="evidence" value="ECO:0007669"/>
    <property type="project" value="UniProtKB-KW"/>
</dbReference>
<keyword evidence="6" id="KW-1133">Transmembrane helix</keyword>
<dbReference type="PANTHER" id="PTHR33248">
    <property type="entry name" value="ZINC ION-BINDING PROTEIN"/>
    <property type="match status" value="1"/>
</dbReference>
<feature type="coiled-coil region" evidence="5">
    <location>
        <begin position="52"/>
        <end position="86"/>
    </location>
</feature>
<dbReference type="EMBL" id="BMAC01000588">
    <property type="protein sequence ID" value="GFP99789.1"/>
    <property type="molecule type" value="Genomic_DNA"/>
</dbReference>
<gene>
    <name evidence="8" type="ORF">PHJA_002123000</name>
</gene>
<feature type="non-terminal residue" evidence="8">
    <location>
        <position position="143"/>
    </location>
</feature>
<keyword evidence="2 4" id="KW-0863">Zinc-finger</keyword>
<keyword evidence="3" id="KW-0862">Zinc</keyword>
<keyword evidence="1" id="KW-0479">Metal-binding</keyword>
<keyword evidence="9" id="KW-1185">Reference proteome</keyword>
<keyword evidence="5" id="KW-0175">Coiled coil</keyword>
<evidence type="ECO:0000256" key="2">
    <source>
        <dbReference type="ARBA" id="ARBA00022771"/>
    </source>
</evidence>
<evidence type="ECO:0000259" key="7">
    <source>
        <dbReference type="PROSITE" id="PS51999"/>
    </source>
</evidence>
<keyword evidence="6" id="KW-0812">Transmembrane</keyword>
<dbReference type="Gene3D" id="1.20.5.340">
    <property type="match status" value="1"/>
</dbReference>
<feature type="domain" description="GRF-type" evidence="7">
    <location>
        <begin position="1"/>
        <end position="43"/>
    </location>
</feature>
<keyword evidence="6" id="KW-0472">Membrane</keyword>
<sequence>CYCKEPAVIRTGWTGENPGRRFHACLFWKEKNGCNFFKWEDPLMCRRSREIIPGLLRKINRLQSEVTNMEGEVSKLKEDVAKMESGLVEMGNEVSILEAEVVKKDCAKRRLMKLLIVMLLIAFIFFRMWRAAGGKSTGLKMLA</sequence>
<dbReference type="Proteomes" id="UP000653305">
    <property type="component" value="Unassembled WGS sequence"/>
</dbReference>
<dbReference type="InterPro" id="IPR010666">
    <property type="entry name" value="Znf_GRF"/>
</dbReference>
<comment type="caution">
    <text evidence="8">The sequence shown here is derived from an EMBL/GenBank/DDBJ whole genome shotgun (WGS) entry which is preliminary data.</text>
</comment>